<organism evidence="1">
    <name type="scientific">Rhizophora mucronata</name>
    <name type="common">Asiatic mangrove</name>
    <dbReference type="NCBI Taxonomy" id="61149"/>
    <lineage>
        <taxon>Eukaryota</taxon>
        <taxon>Viridiplantae</taxon>
        <taxon>Streptophyta</taxon>
        <taxon>Embryophyta</taxon>
        <taxon>Tracheophyta</taxon>
        <taxon>Spermatophyta</taxon>
        <taxon>Magnoliopsida</taxon>
        <taxon>eudicotyledons</taxon>
        <taxon>Gunneridae</taxon>
        <taxon>Pentapetalae</taxon>
        <taxon>rosids</taxon>
        <taxon>fabids</taxon>
        <taxon>Malpighiales</taxon>
        <taxon>Rhizophoraceae</taxon>
        <taxon>Rhizophora</taxon>
    </lineage>
</organism>
<accession>A0A2P2NZZ3</accession>
<name>A0A2P2NZZ3_RHIMU</name>
<sequence length="63" mass="7679">MVKRQYNMPNMPFKYIHLEQMVSINNKRENDLTACDRGYQGKGKQQQIDTSEPYHSFFYFTFY</sequence>
<dbReference type="EMBL" id="GGEC01067485">
    <property type="protein sequence ID" value="MBX47969.1"/>
    <property type="molecule type" value="Transcribed_RNA"/>
</dbReference>
<dbReference type="AlphaFoldDB" id="A0A2P2NZZ3"/>
<reference evidence="1" key="1">
    <citation type="submission" date="2018-02" db="EMBL/GenBank/DDBJ databases">
        <title>Rhizophora mucronata_Transcriptome.</title>
        <authorList>
            <person name="Meera S.P."/>
            <person name="Sreeshan A."/>
            <person name="Augustine A."/>
        </authorList>
    </citation>
    <scope>NUCLEOTIDE SEQUENCE</scope>
    <source>
        <tissue evidence="1">Leaf</tissue>
    </source>
</reference>
<evidence type="ECO:0000313" key="1">
    <source>
        <dbReference type="EMBL" id="MBX47969.1"/>
    </source>
</evidence>
<protein>
    <submittedName>
        <fullName evidence="1">Uncharacterized protein</fullName>
    </submittedName>
</protein>
<proteinExistence type="predicted"/>